<keyword evidence="3" id="KW-1185">Reference proteome</keyword>
<feature type="non-terminal residue" evidence="2">
    <location>
        <position position="1"/>
    </location>
</feature>
<gene>
    <name evidence="2" type="ORF">PFISCL1PPCAC_3645</name>
</gene>
<protein>
    <submittedName>
        <fullName evidence="2">Uncharacterized protein</fullName>
    </submittedName>
</protein>
<evidence type="ECO:0000313" key="3">
    <source>
        <dbReference type="Proteomes" id="UP001432322"/>
    </source>
</evidence>
<evidence type="ECO:0000313" key="2">
    <source>
        <dbReference type="EMBL" id="GMT12348.1"/>
    </source>
</evidence>
<feature type="compositionally biased region" description="Low complexity" evidence="1">
    <location>
        <begin position="102"/>
        <end position="113"/>
    </location>
</feature>
<proteinExistence type="predicted"/>
<evidence type="ECO:0000256" key="1">
    <source>
        <dbReference type="SAM" id="MobiDB-lite"/>
    </source>
</evidence>
<organism evidence="2 3">
    <name type="scientific">Pristionchus fissidentatus</name>
    <dbReference type="NCBI Taxonomy" id="1538716"/>
    <lineage>
        <taxon>Eukaryota</taxon>
        <taxon>Metazoa</taxon>
        <taxon>Ecdysozoa</taxon>
        <taxon>Nematoda</taxon>
        <taxon>Chromadorea</taxon>
        <taxon>Rhabditida</taxon>
        <taxon>Rhabditina</taxon>
        <taxon>Diplogasteromorpha</taxon>
        <taxon>Diplogasteroidea</taxon>
        <taxon>Neodiplogasteridae</taxon>
        <taxon>Pristionchus</taxon>
    </lineage>
</organism>
<sequence length="149" mass="16554">PLPPPPPPCGCGAAAVAAAGSYATAAASSYTTGRNIARDDNLTVFSGTYDSNDSPRTEQPKLSKLPELSVPDKYTTYEEFQKFLAQSNHEDFSTLDEEPGISDSTSLRRSSQSGFKSYRDFERMRRHGIRRKEERRCTNNRLRGMIAEV</sequence>
<reference evidence="2" key="1">
    <citation type="submission" date="2023-10" db="EMBL/GenBank/DDBJ databases">
        <title>Genome assembly of Pristionchus species.</title>
        <authorList>
            <person name="Yoshida K."/>
            <person name="Sommer R.J."/>
        </authorList>
    </citation>
    <scope>NUCLEOTIDE SEQUENCE</scope>
    <source>
        <strain evidence="2">RS5133</strain>
    </source>
</reference>
<dbReference type="Proteomes" id="UP001432322">
    <property type="component" value="Unassembled WGS sequence"/>
</dbReference>
<name>A0AAV5UZZ4_9BILA</name>
<comment type="caution">
    <text evidence="2">The sequence shown here is derived from an EMBL/GenBank/DDBJ whole genome shotgun (WGS) entry which is preliminary data.</text>
</comment>
<dbReference type="AlphaFoldDB" id="A0AAV5UZZ4"/>
<feature type="non-terminal residue" evidence="2">
    <location>
        <position position="149"/>
    </location>
</feature>
<accession>A0AAV5UZZ4</accession>
<feature type="region of interest" description="Disordered" evidence="1">
    <location>
        <begin position="88"/>
        <end position="115"/>
    </location>
</feature>
<dbReference type="EMBL" id="BTSY01000001">
    <property type="protein sequence ID" value="GMT12348.1"/>
    <property type="molecule type" value="Genomic_DNA"/>
</dbReference>